<name>A0ACD3YCW6_9GAMM</name>
<organism evidence="1 2">
    <name type="scientific">Moellerella wisconsensis</name>
    <dbReference type="NCBI Taxonomy" id="158849"/>
    <lineage>
        <taxon>Bacteria</taxon>
        <taxon>Pseudomonadati</taxon>
        <taxon>Pseudomonadota</taxon>
        <taxon>Gammaproteobacteria</taxon>
        <taxon>Enterobacterales</taxon>
        <taxon>Morganellaceae</taxon>
        <taxon>Moellerella</taxon>
    </lineage>
</organism>
<sequence length="209" mass="23651">MAKQLNNNQTINLFLNLPFISGKCPSKIVYWKPANKNDHSLGQTYAAEFIDFMRAHPHLSGANLLKSILADMALTKGSKQDRTSLGFLQMVEHILVNKVVSVSSIMEMLEKTRIEDEWSKNFLTELDSLEQIEKGEARTYNRLPASNELNIPVSRLITTLQLLGWLKKSDDMPTKRSLDGGFMRLDPSRDKITWALTEKGIATIKSMIV</sequence>
<reference evidence="1" key="1">
    <citation type="submission" date="2022-03" db="EMBL/GenBank/DDBJ databases">
        <title>ESBL-producing Moellerella wisconsensis and Escherichia marmotae isolated from wild game meat.</title>
        <authorList>
            <person name="Biggel M."/>
        </authorList>
    </citation>
    <scope>NUCLEOTIDE SEQUENCE</scope>
    <source>
        <strain evidence="1">W1</strain>
    </source>
</reference>
<geneLocation type="plasmid" evidence="1 2">
    <name>pW1-b</name>
</geneLocation>
<evidence type="ECO:0000313" key="2">
    <source>
        <dbReference type="Proteomes" id="UP000829420"/>
    </source>
</evidence>
<evidence type="ECO:0000313" key="1">
    <source>
        <dbReference type="EMBL" id="UNH40987.1"/>
    </source>
</evidence>
<keyword evidence="1" id="KW-0614">Plasmid</keyword>
<keyword evidence="2" id="KW-1185">Reference proteome</keyword>
<accession>A0ACD3YCW6</accession>
<dbReference type="EMBL" id="CP093257">
    <property type="protein sequence ID" value="UNH40987.1"/>
    <property type="molecule type" value="Genomic_DNA"/>
</dbReference>
<protein>
    <submittedName>
        <fullName evidence="1">Uncharacterized protein</fullName>
    </submittedName>
</protein>
<dbReference type="Proteomes" id="UP000829420">
    <property type="component" value="Plasmid pW1-b"/>
</dbReference>
<proteinExistence type="predicted"/>
<gene>
    <name evidence="1" type="ORF">MNY70_18115</name>
</gene>